<dbReference type="NCBIfam" id="TIGR00797">
    <property type="entry name" value="matE"/>
    <property type="match status" value="1"/>
</dbReference>
<keyword evidence="3" id="KW-0050">Antiport</keyword>
<dbReference type="GO" id="GO:0042910">
    <property type="term" value="F:xenobiotic transmembrane transporter activity"/>
    <property type="evidence" value="ECO:0007669"/>
    <property type="project" value="InterPro"/>
</dbReference>
<reference evidence="11 12" key="1">
    <citation type="submission" date="2014-09" db="EMBL/GenBank/DDBJ databases">
        <title>Draft genome of Bradyrhizobium japonicum Is-34.</title>
        <authorList>
            <person name="Tsurumaru H."/>
            <person name="Yamakawa T."/>
            <person name="Hashimoto S."/>
            <person name="Okizaki K."/>
            <person name="Kanesaki Y."/>
            <person name="Yoshikawa H."/>
            <person name="Yajima S."/>
        </authorList>
    </citation>
    <scope>NUCLEOTIDE SEQUENCE [LARGE SCALE GENOMIC DNA]</scope>
    <source>
        <strain evidence="11 12">Is-34</strain>
    </source>
</reference>
<feature type="transmembrane region" description="Helical" evidence="10">
    <location>
        <begin position="132"/>
        <end position="153"/>
    </location>
</feature>
<evidence type="ECO:0000256" key="6">
    <source>
        <dbReference type="ARBA" id="ARBA00022989"/>
    </source>
</evidence>
<comment type="subcellular location">
    <subcellularLocation>
        <location evidence="1">Cell inner membrane</location>
        <topology evidence="1">Multi-pass membrane protein</topology>
    </subcellularLocation>
</comment>
<dbReference type="Proteomes" id="UP000030377">
    <property type="component" value="Unassembled WGS sequence"/>
</dbReference>
<dbReference type="AlphaFoldDB" id="A0A0A3Z6M0"/>
<dbReference type="PIRSF" id="PIRSF006603">
    <property type="entry name" value="DinF"/>
    <property type="match status" value="1"/>
</dbReference>
<evidence type="ECO:0000256" key="3">
    <source>
        <dbReference type="ARBA" id="ARBA00022449"/>
    </source>
</evidence>
<evidence type="ECO:0000256" key="1">
    <source>
        <dbReference type="ARBA" id="ARBA00004429"/>
    </source>
</evidence>
<dbReference type="EMBL" id="JRPN01000001">
    <property type="protein sequence ID" value="KGT81493.1"/>
    <property type="molecule type" value="Genomic_DNA"/>
</dbReference>
<protein>
    <recommendedName>
        <fullName evidence="9">Multidrug-efflux transporter</fullName>
    </recommendedName>
</protein>
<evidence type="ECO:0000313" key="12">
    <source>
        <dbReference type="Proteomes" id="UP000030377"/>
    </source>
</evidence>
<evidence type="ECO:0000256" key="8">
    <source>
        <dbReference type="ARBA" id="ARBA00023136"/>
    </source>
</evidence>
<dbReference type="GO" id="GO:0005886">
    <property type="term" value="C:plasma membrane"/>
    <property type="evidence" value="ECO:0007669"/>
    <property type="project" value="UniProtKB-SubCell"/>
</dbReference>
<evidence type="ECO:0000313" key="11">
    <source>
        <dbReference type="EMBL" id="KGT81493.1"/>
    </source>
</evidence>
<keyword evidence="7" id="KW-0406">Ion transport</keyword>
<dbReference type="eggNOG" id="COG0534">
    <property type="taxonomic scope" value="Bacteria"/>
</dbReference>
<comment type="caution">
    <text evidence="11">The sequence shown here is derived from an EMBL/GenBank/DDBJ whole genome shotgun (WGS) entry which is preliminary data.</text>
</comment>
<feature type="transmembrane region" description="Helical" evidence="10">
    <location>
        <begin position="165"/>
        <end position="184"/>
    </location>
</feature>
<feature type="transmembrane region" description="Helical" evidence="10">
    <location>
        <begin position="190"/>
        <end position="217"/>
    </location>
</feature>
<dbReference type="InterPro" id="IPR002528">
    <property type="entry name" value="MATE_fam"/>
</dbReference>
<dbReference type="InterPro" id="IPR050222">
    <property type="entry name" value="MATE_MdtK"/>
</dbReference>
<dbReference type="PANTHER" id="PTHR43298:SF2">
    <property type="entry name" value="FMN_FAD EXPORTER YEEO-RELATED"/>
    <property type="match status" value="1"/>
</dbReference>
<gene>
    <name evidence="11" type="ORF">MA20_01705</name>
</gene>
<feature type="transmembrane region" description="Helical" evidence="10">
    <location>
        <begin position="356"/>
        <end position="374"/>
    </location>
</feature>
<feature type="transmembrane region" description="Helical" evidence="10">
    <location>
        <begin position="88"/>
        <end position="112"/>
    </location>
</feature>
<feature type="transmembrane region" description="Helical" evidence="10">
    <location>
        <begin position="238"/>
        <end position="263"/>
    </location>
</feature>
<name>A0A0A3Z6M0_BRAJP</name>
<proteinExistence type="predicted"/>
<evidence type="ECO:0000256" key="7">
    <source>
        <dbReference type="ARBA" id="ARBA00023065"/>
    </source>
</evidence>
<evidence type="ECO:0000256" key="2">
    <source>
        <dbReference type="ARBA" id="ARBA00022448"/>
    </source>
</evidence>
<feature type="transmembrane region" description="Helical" evidence="10">
    <location>
        <begin position="416"/>
        <end position="436"/>
    </location>
</feature>
<keyword evidence="5 10" id="KW-0812">Transmembrane</keyword>
<keyword evidence="8 10" id="KW-0472">Membrane</keyword>
<accession>A0A0A3Z6M0</accession>
<keyword evidence="2" id="KW-0813">Transport</keyword>
<evidence type="ECO:0000256" key="10">
    <source>
        <dbReference type="SAM" id="Phobius"/>
    </source>
</evidence>
<feature type="transmembrane region" description="Helical" evidence="10">
    <location>
        <begin position="315"/>
        <end position="336"/>
    </location>
</feature>
<keyword evidence="6 10" id="KW-1133">Transmembrane helix</keyword>
<evidence type="ECO:0000256" key="5">
    <source>
        <dbReference type="ARBA" id="ARBA00022692"/>
    </source>
</evidence>
<organism evidence="11 12">
    <name type="scientific">Bradyrhizobium japonicum</name>
    <dbReference type="NCBI Taxonomy" id="375"/>
    <lineage>
        <taxon>Bacteria</taxon>
        <taxon>Pseudomonadati</taxon>
        <taxon>Pseudomonadota</taxon>
        <taxon>Alphaproteobacteria</taxon>
        <taxon>Hyphomicrobiales</taxon>
        <taxon>Nitrobacteraceae</taxon>
        <taxon>Bradyrhizobium</taxon>
    </lineage>
</organism>
<dbReference type="GO" id="GO:0006811">
    <property type="term" value="P:monoatomic ion transport"/>
    <property type="evidence" value="ECO:0007669"/>
    <property type="project" value="UniProtKB-KW"/>
</dbReference>
<dbReference type="STRING" id="375.BKD09_RS13115"/>
<dbReference type="CDD" id="cd13141">
    <property type="entry name" value="MATE_like_13"/>
    <property type="match status" value="1"/>
</dbReference>
<dbReference type="PANTHER" id="PTHR43298">
    <property type="entry name" value="MULTIDRUG RESISTANCE PROTEIN NORM-RELATED"/>
    <property type="match status" value="1"/>
</dbReference>
<dbReference type="GO" id="GO:0015297">
    <property type="term" value="F:antiporter activity"/>
    <property type="evidence" value="ECO:0007669"/>
    <property type="project" value="UniProtKB-KW"/>
</dbReference>
<dbReference type="InterPro" id="IPR048279">
    <property type="entry name" value="MdtK-like"/>
</dbReference>
<feature type="transmembrane region" description="Helical" evidence="10">
    <location>
        <begin position="12"/>
        <end position="37"/>
    </location>
</feature>
<feature type="transmembrane region" description="Helical" evidence="10">
    <location>
        <begin position="283"/>
        <end position="303"/>
    </location>
</feature>
<dbReference type="Pfam" id="PF01554">
    <property type="entry name" value="MatE"/>
    <property type="match status" value="2"/>
</dbReference>
<sequence length="468" mass="49771">MKDLTRGSIVSHILSMAPPIVVGMITIMICQLVDLYFVSGLGEAAIAGVAAAGNAGFLVNALMQVLGVGTVALMAHAVGRKDRGDANLVFNQSVVLSVLFGILTLVAGFALSRPYMRAVAADEATVEAGTVYLLWFMPALALQFATQVMASALRATGIVRPSMVVQALAVVINIALAPVLITGWGTGHALGVAGAGLASSIAVFVGVLMLLGYFLKLERYVAFHPEQWRPQLRQWKRILNVGLPAGGEFAMVFIIMGVGYYVLSVFGPAAQAGFGIGTRLLGLIQMPALAIALAAGPIAGQNFGAGNGARVRETFVKASLIATAVMIVFMILAQFAPGLLLAGFSRDQETMAVASLFLRLVSLNMVAQGLIFTCSSMFQGLGNTKPVLWTSAMRVLTYSLPSIWLSTWPGFRMEHVWYLSIATTPLQAALSVWLLLREFRKRLAMPAQEEIAKPAKPEPVVPPMREPA</sequence>
<evidence type="ECO:0000256" key="9">
    <source>
        <dbReference type="ARBA" id="ARBA00031636"/>
    </source>
</evidence>
<evidence type="ECO:0000256" key="4">
    <source>
        <dbReference type="ARBA" id="ARBA00022475"/>
    </source>
</evidence>
<keyword evidence="4" id="KW-1003">Cell membrane</keyword>
<dbReference type="RefSeq" id="WP_041953212.1">
    <property type="nucleotide sequence ID" value="NZ_CP081350.1"/>
</dbReference>
<feature type="transmembrane region" description="Helical" evidence="10">
    <location>
        <begin position="57"/>
        <end position="76"/>
    </location>
</feature>